<feature type="chain" id="PRO_5021841854" evidence="1">
    <location>
        <begin position="18"/>
        <end position="342"/>
    </location>
</feature>
<accession>A0A518ETT8</accession>
<name>A0A518ETT8_9BACT</name>
<dbReference type="Proteomes" id="UP000320390">
    <property type="component" value="Chromosome"/>
</dbReference>
<dbReference type="OrthoDB" id="9799230at2"/>
<dbReference type="Gene3D" id="2.120.10.30">
    <property type="entry name" value="TolB, C-terminal domain"/>
    <property type="match status" value="1"/>
</dbReference>
<dbReference type="PANTHER" id="PTHR24104:SF25">
    <property type="entry name" value="PROTEIN LIN-41"/>
    <property type="match status" value="1"/>
</dbReference>
<organism evidence="2 3">
    <name type="scientific">Saltatorellus ferox</name>
    <dbReference type="NCBI Taxonomy" id="2528018"/>
    <lineage>
        <taxon>Bacteria</taxon>
        <taxon>Pseudomonadati</taxon>
        <taxon>Planctomycetota</taxon>
        <taxon>Planctomycetia</taxon>
        <taxon>Planctomycetia incertae sedis</taxon>
        <taxon>Saltatorellus</taxon>
    </lineage>
</organism>
<gene>
    <name evidence="2" type="ORF">Poly30_30180</name>
</gene>
<reference evidence="2 3" key="1">
    <citation type="submission" date="2019-02" db="EMBL/GenBank/DDBJ databases">
        <title>Deep-cultivation of Planctomycetes and their phenomic and genomic characterization uncovers novel biology.</title>
        <authorList>
            <person name="Wiegand S."/>
            <person name="Jogler M."/>
            <person name="Boedeker C."/>
            <person name="Pinto D."/>
            <person name="Vollmers J."/>
            <person name="Rivas-Marin E."/>
            <person name="Kohn T."/>
            <person name="Peeters S.H."/>
            <person name="Heuer A."/>
            <person name="Rast P."/>
            <person name="Oberbeckmann S."/>
            <person name="Bunk B."/>
            <person name="Jeske O."/>
            <person name="Meyerdierks A."/>
            <person name="Storesund J.E."/>
            <person name="Kallscheuer N."/>
            <person name="Luecker S."/>
            <person name="Lage O.M."/>
            <person name="Pohl T."/>
            <person name="Merkel B.J."/>
            <person name="Hornburger P."/>
            <person name="Mueller R.-W."/>
            <person name="Bruemmer F."/>
            <person name="Labrenz M."/>
            <person name="Spormann A.M."/>
            <person name="Op den Camp H."/>
            <person name="Overmann J."/>
            <person name="Amann R."/>
            <person name="Jetten M.S.M."/>
            <person name="Mascher T."/>
            <person name="Medema M.H."/>
            <person name="Devos D.P."/>
            <person name="Kaster A.-K."/>
            <person name="Ovreas L."/>
            <person name="Rohde M."/>
            <person name="Galperin M.Y."/>
            <person name="Jogler C."/>
        </authorList>
    </citation>
    <scope>NUCLEOTIDE SEQUENCE [LARGE SCALE GENOMIC DNA]</scope>
    <source>
        <strain evidence="2 3">Poly30</strain>
    </source>
</reference>
<dbReference type="InterPro" id="IPR050952">
    <property type="entry name" value="TRIM-NHL_E3_ligases"/>
</dbReference>
<feature type="signal peptide" evidence="1">
    <location>
        <begin position="1"/>
        <end position="17"/>
    </location>
</feature>
<dbReference type="EMBL" id="CP036434">
    <property type="protein sequence ID" value="QDV07492.1"/>
    <property type="molecule type" value="Genomic_DNA"/>
</dbReference>
<protein>
    <submittedName>
        <fullName evidence="2">NHL repeat protein</fullName>
    </submittedName>
</protein>
<keyword evidence="1" id="KW-0732">Signal</keyword>
<sequence precursor="true">MLTLLPLVLALPTAAHFQEPILASAPIGADEGIVLGPEGHRYRWVRDWLQLPDGMELGNTHGCVAVDSRGRVFFNTDSDHAIVIARPDGTIETSWGKEWKQGLHGMTLVQEGEEEFLYLAHTERHEVAKTTLLGEVIWTMPWPEISGKYESAGQYKPTSIVTGPDGEIFIADGYGQSWVHRFSKDREYLGSFGGYGSEPGKMKTPHGMFMELGGAEPYLVVCDRENGRLQRFAMDGKLVRAETPGLRRPCNGVITQYGWAVADLAGRVTLLGLDESGERVVLAQLGDNPDPGKRAKNGVPREQWADGEFLSPHGIGADADGNLYVQDWNRLGRITKLERIQD</sequence>
<dbReference type="AlphaFoldDB" id="A0A518ETT8"/>
<dbReference type="PANTHER" id="PTHR24104">
    <property type="entry name" value="E3 UBIQUITIN-PROTEIN LIGASE NHLRC1-RELATED"/>
    <property type="match status" value="1"/>
</dbReference>
<proteinExistence type="predicted"/>
<dbReference type="GO" id="GO:0008270">
    <property type="term" value="F:zinc ion binding"/>
    <property type="evidence" value="ECO:0007669"/>
    <property type="project" value="UniProtKB-KW"/>
</dbReference>
<evidence type="ECO:0000313" key="3">
    <source>
        <dbReference type="Proteomes" id="UP000320390"/>
    </source>
</evidence>
<dbReference type="SUPFAM" id="SSF101898">
    <property type="entry name" value="NHL repeat"/>
    <property type="match status" value="1"/>
</dbReference>
<evidence type="ECO:0000313" key="2">
    <source>
        <dbReference type="EMBL" id="QDV07492.1"/>
    </source>
</evidence>
<dbReference type="InterPro" id="IPR011042">
    <property type="entry name" value="6-blade_b-propeller_TolB-like"/>
</dbReference>
<keyword evidence="3" id="KW-1185">Reference proteome</keyword>
<dbReference type="RefSeq" id="WP_145198568.1">
    <property type="nucleotide sequence ID" value="NZ_CP036434.1"/>
</dbReference>
<evidence type="ECO:0000256" key="1">
    <source>
        <dbReference type="SAM" id="SignalP"/>
    </source>
</evidence>